<evidence type="ECO:0000313" key="1">
    <source>
        <dbReference type="EMBL" id="JAI04778.1"/>
    </source>
</evidence>
<sequence length="17" mass="2020">MQHWTGAPWWHQETPAG</sequence>
<dbReference type="EMBL" id="GBXM01003800">
    <property type="protein sequence ID" value="JAI04778.1"/>
    <property type="molecule type" value="Transcribed_RNA"/>
</dbReference>
<reference evidence="1" key="1">
    <citation type="submission" date="2014-11" db="EMBL/GenBank/DDBJ databases">
        <authorList>
            <person name="Amaro Gonzalez C."/>
        </authorList>
    </citation>
    <scope>NUCLEOTIDE SEQUENCE</scope>
</reference>
<dbReference type="AlphaFoldDB" id="A0A0E9XPX0"/>
<accession>A0A0E9XPX0</accession>
<proteinExistence type="predicted"/>
<reference evidence="1" key="2">
    <citation type="journal article" date="2015" name="Fish Shellfish Immunol.">
        <title>Early steps in the European eel (Anguilla anguilla)-Vibrio vulnificus interaction in the gills: Role of the RtxA13 toxin.</title>
        <authorList>
            <person name="Callol A."/>
            <person name="Pajuelo D."/>
            <person name="Ebbesson L."/>
            <person name="Teles M."/>
            <person name="MacKenzie S."/>
            <person name="Amaro C."/>
        </authorList>
    </citation>
    <scope>NUCLEOTIDE SEQUENCE</scope>
</reference>
<organism evidence="1">
    <name type="scientific">Anguilla anguilla</name>
    <name type="common">European freshwater eel</name>
    <name type="synonym">Muraena anguilla</name>
    <dbReference type="NCBI Taxonomy" id="7936"/>
    <lineage>
        <taxon>Eukaryota</taxon>
        <taxon>Metazoa</taxon>
        <taxon>Chordata</taxon>
        <taxon>Craniata</taxon>
        <taxon>Vertebrata</taxon>
        <taxon>Euteleostomi</taxon>
        <taxon>Actinopterygii</taxon>
        <taxon>Neopterygii</taxon>
        <taxon>Teleostei</taxon>
        <taxon>Anguilliformes</taxon>
        <taxon>Anguillidae</taxon>
        <taxon>Anguilla</taxon>
    </lineage>
</organism>
<protein>
    <submittedName>
        <fullName evidence="1">Uncharacterized protein</fullName>
    </submittedName>
</protein>
<name>A0A0E9XPX0_ANGAN</name>